<comment type="caution">
    <text evidence="2">The sequence shown here is derived from an EMBL/GenBank/DDBJ whole genome shotgun (WGS) entry which is preliminary data.</text>
</comment>
<proteinExistence type="predicted"/>
<dbReference type="SUPFAM" id="SSF55874">
    <property type="entry name" value="ATPase domain of HSP90 chaperone/DNA topoisomerase II/histidine kinase"/>
    <property type="match status" value="1"/>
</dbReference>
<dbReference type="OrthoDB" id="3334481at2"/>
<dbReference type="SUPFAM" id="SSF52091">
    <property type="entry name" value="SpoIIaa-like"/>
    <property type="match status" value="1"/>
</dbReference>
<dbReference type="InterPro" id="IPR036513">
    <property type="entry name" value="STAS_dom_sf"/>
</dbReference>
<dbReference type="STRING" id="1073574.GOARA_048_01340"/>
<sequence length="281" mass="31089">MGIQPPPDLRPKLVYNSATRWFRRDDDSTVVIDLSSAQFIDSCGLALVAAEAERACKAWRAVRFVAPSKWEIASYLSRMRLGTLLEQLGIDHALPPVNEHYVGPSLLELQHFTPPDVDSICATIHAAITSEGGSSEDANDFFRAIAEVMVNIEHSATEGGFAAMQVLPTPTNREITFAIADTGIGLRGSLEPWHSVDDDMDAIRLAFTQGVSGTGERRGEGLFDLLTRVHRRGGQVHVWSGDVRGRIYADSNEWRYDQLTTPYTGTMIYARWTPSATARRK</sequence>
<dbReference type="AlphaFoldDB" id="G7H257"/>
<reference evidence="2 3" key="1">
    <citation type="submission" date="2011-11" db="EMBL/GenBank/DDBJ databases">
        <title>Whole genome shotgun sequence of Gordonia araii NBRC 100433.</title>
        <authorList>
            <person name="Yoshida Y."/>
            <person name="Hosoyama A."/>
            <person name="Tsuchikane K."/>
            <person name="Katsumata H."/>
            <person name="Yamazaki S."/>
            <person name="Fujita N."/>
        </authorList>
    </citation>
    <scope>NUCLEOTIDE SEQUENCE [LARGE SCALE GENOMIC DNA]</scope>
    <source>
        <strain evidence="2 3">NBRC 100433</strain>
    </source>
</reference>
<dbReference type="RefSeq" id="WP_007322007.1">
    <property type="nucleotide sequence ID" value="NZ_BAEE01000048.1"/>
</dbReference>
<feature type="domain" description="STAS" evidence="1">
    <location>
        <begin position="1"/>
        <end position="81"/>
    </location>
</feature>
<dbReference type="EMBL" id="BAEE01000048">
    <property type="protein sequence ID" value="GAB09932.1"/>
    <property type="molecule type" value="Genomic_DNA"/>
</dbReference>
<evidence type="ECO:0000313" key="3">
    <source>
        <dbReference type="Proteomes" id="UP000035088"/>
    </source>
</evidence>
<gene>
    <name evidence="2" type="ORF">GOARA_048_01340</name>
</gene>
<dbReference type="InterPro" id="IPR036890">
    <property type="entry name" value="HATPase_C_sf"/>
</dbReference>
<keyword evidence="3" id="KW-1185">Reference proteome</keyword>
<evidence type="ECO:0000259" key="1">
    <source>
        <dbReference type="PROSITE" id="PS50801"/>
    </source>
</evidence>
<evidence type="ECO:0000313" key="2">
    <source>
        <dbReference type="EMBL" id="GAB09932.1"/>
    </source>
</evidence>
<dbReference type="Gene3D" id="3.30.750.24">
    <property type="entry name" value="STAS domain"/>
    <property type="match status" value="1"/>
</dbReference>
<protein>
    <recommendedName>
        <fullName evidence="1">STAS domain-containing protein</fullName>
    </recommendedName>
</protein>
<dbReference type="InterPro" id="IPR002645">
    <property type="entry name" value="STAS_dom"/>
</dbReference>
<dbReference type="PROSITE" id="PS50801">
    <property type="entry name" value="STAS"/>
    <property type="match status" value="1"/>
</dbReference>
<accession>G7H257</accession>
<name>G7H257_9ACTN</name>
<organism evidence="2 3">
    <name type="scientific">Gordonia araii NBRC 100433</name>
    <dbReference type="NCBI Taxonomy" id="1073574"/>
    <lineage>
        <taxon>Bacteria</taxon>
        <taxon>Bacillati</taxon>
        <taxon>Actinomycetota</taxon>
        <taxon>Actinomycetes</taxon>
        <taxon>Mycobacteriales</taxon>
        <taxon>Gordoniaceae</taxon>
        <taxon>Gordonia</taxon>
    </lineage>
</organism>
<dbReference type="Proteomes" id="UP000035088">
    <property type="component" value="Unassembled WGS sequence"/>
</dbReference>